<gene>
    <name evidence="2" type="ORF">E2C01_008533</name>
</gene>
<accession>A0A5B7D114</accession>
<proteinExistence type="predicted"/>
<dbReference type="AlphaFoldDB" id="A0A5B7D114"/>
<dbReference type="EMBL" id="VSRR010000451">
    <property type="protein sequence ID" value="MPC15732.1"/>
    <property type="molecule type" value="Genomic_DNA"/>
</dbReference>
<evidence type="ECO:0000256" key="1">
    <source>
        <dbReference type="SAM" id="MobiDB-lite"/>
    </source>
</evidence>
<evidence type="ECO:0000313" key="2">
    <source>
        <dbReference type="EMBL" id="MPC15732.1"/>
    </source>
</evidence>
<dbReference type="Proteomes" id="UP000324222">
    <property type="component" value="Unassembled WGS sequence"/>
</dbReference>
<protein>
    <submittedName>
        <fullName evidence="2">Uncharacterized protein</fullName>
    </submittedName>
</protein>
<reference evidence="2 3" key="1">
    <citation type="submission" date="2019-05" db="EMBL/GenBank/DDBJ databases">
        <title>Another draft genome of Portunus trituberculatus and its Hox gene families provides insights of decapod evolution.</title>
        <authorList>
            <person name="Jeong J.-H."/>
            <person name="Song I."/>
            <person name="Kim S."/>
            <person name="Choi T."/>
            <person name="Kim D."/>
            <person name="Ryu S."/>
            <person name="Kim W."/>
        </authorList>
    </citation>
    <scope>NUCLEOTIDE SEQUENCE [LARGE SCALE GENOMIC DNA]</scope>
    <source>
        <tissue evidence="2">Muscle</tissue>
    </source>
</reference>
<keyword evidence="3" id="KW-1185">Reference proteome</keyword>
<sequence>MTRPSGSRGATPDQLAPEGVVADLFSTVVGRASGEGSMSALVSDLIYIVRRVSGNLSESPLAINRKRDRCGGYRRGPPITITCHSLRFHHRKPRRHTGRHKASPKSYIPFEERRSLDHAPPSPLSPPTVTHYKR</sequence>
<feature type="region of interest" description="Disordered" evidence="1">
    <location>
        <begin position="88"/>
        <end position="134"/>
    </location>
</feature>
<feature type="compositionally biased region" description="Basic residues" evidence="1">
    <location>
        <begin position="88"/>
        <end position="103"/>
    </location>
</feature>
<evidence type="ECO:0000313" key="3">
    <source>
        <dbReference type="Proteomes" id="UP000324222"/>
    </source>
</evidence>
<organism evidence="2 3">
    <name type="scientific">Portunus trituberculatus</name>
    <name type="common">Swimming crab</name>
    <name type="synonym">Neptunus trituberculatus</name>
    <dbReference type="NCBI Taxonomy" id="210409"/>
    <lineage>
        <taxon>Eukaryota</taxon>
        <taxon>Metazoa</taxon>
        <taxon>Ecdysozoa</taxon>
        <taxon>Arthropoda</taxon>
        <taxon>Crustacea</taxon>
        <taxon>Multicrustacea</taxon>
        <taxon>Malacostraca</taxon>
        <taxon>Eumalacostraca</taxon>
        <taxon>Eucarida</taxon>
        <taxon>Decapoda</taxon>
        <taxon>Pleocyemata</taxon>
        <taxon>Brachyura</taxon>
        <taxon>Eubrachyura</taxon>
        <taxon>Portunoidea</taxon>
        <taxon>Portunidae</taxon>
        <taxon>Portuninae</taxon>
        <taxon>Portunus</taxon>
    </lineage>
</organism>
<comment type="caution">
    <text evidence="2">The sequence shown here is derived from an EMBL/GenBank/DDBJ whole genome shotgun (WGS) entry which is preliminary data.</text>
</comment>
<name>A0A5B7D114_PORTR</name>